<gene>
    <name evidence="2" type="ORF">POTOM_060881</name>
</gene>
<accession>A0A8X7XMK1</accession>
<comment type="caution">
    <text evidence="2">The sequence shown here is derived from an EMBL/GenBank/DDBJ whole genome shotgun (WGS) entry which is preliminary data.</text>
</comment>
<feature type="compositionally biased region" description="Basic and acidic residues" evidence="1">
    <location>
        <begin position="44"/>
        <end position="57"/>
    </location>
</feature>
<feature type="compositionally biased region" description="Basic and acidic residues" evidence="1">
    <location>
        <begin position="69"/>
        <end position="107"/>
    </location>
</feature>
<dbReference type="AlphaFoldDB" id="A0A8X7XMK1"/>
<evidence type="ECO:0000313" key="3">
    <source>
        <dbReference type="Proteomes" id="UP000886885"/>
    </source>
</evidence>
<dbReference type="Proteomes" id="UP000886885">
    <property type="component" value="Unassembled WGS sequence"/>
</dbReference>
<feature type="region of interest" description="Disordered" evidence="1">
    <location>
        <begin position="44"/>
        <end position="107"/>
    </location>
</feature>
<protein>
    <submittedName>
        <fullName evidence="2">Uncharacterized protein</fullName>
    </submittedName>
</protein>
<name>A0A8X7XMK1_POPTO</name>
<dbReference type="EMBL" id="JAAWWB010000977">
    <property type="protein sequence ID" value="KAG6736373.1"/>
    <property type="molecule type" value="Genomic_DNA"/>
</dbReference>
<organism evidence="2 3">
    <name type="scientific">Populus tomentosa</name>
    <name type="common">Chinese white poplar</name>
    <dbReference type="NCBI Taxonomy" id="118781"/>
    <lineage>
        <taxon>Eukaryota</taxon>
        <taxon>Viridiplantae</taxon>
        <taxon>Streptophyta</taxon>
        <taxon>Embryophyta</taxon>
        <taxon>Tracheophyta</taxon>
        <taxon>Spermatophyta</taxon>
        <taxon>Magnoliopsida</taxon>
        <taxon>eudicotyledons</taxon>
        <taxon>Gunneridae</taxon>
        <taxon>Pentapetalae</taxon>
        <taxon>rosids</taxon>
        <taxon>fabids</taxon>
        <taxon>Malpighiales</taxon>
        <taxon>Salicaceae</taxon>
        <taxon>Saliceae</taxon>
        <taxon>Populus</taxon>
    </lineage>
</organism>
<sequence>MPVTRSGNSYNISNNQNPNIDIPQLQAQITQLTYVLEQINHRIGATDERRARDEFGPHNRRVHGPPLENKIDGNEGDKEDEEYKERNKEFGDHGAYFERSVHEFPRG</sequence>
<proteinExistence type="predicted"/>
<evidence type="ECO:0000313" key="2">
    <source>
        <dbReference type="EMBL" id="KAG6736373.1"/>
    </source>
</evidence>
<reference evidence="2" key="1">
    <citation type="journal article" date="2020" name="bioRxiv">
        <title>Hybrid origin of Populus tomentosa Carr. identified through genome sequencing and phylogenomic analysis.</title>
        <authorList>
            <person name="An X."/>
            <person name="Gao K."/>
            <person name="Chen Z."/>
            <person name="Li J."/>
            <person name="Yang X."/>
            <person name="Yang X."/>
            <person name="Zhou J."/>
            <person name="Guo T."/>
            <person name="Zhao T."/>
            <person name="Huang S."/>
            <person name="Miao D."/>
            <person name="Khan W.U."/>
            <person name="Rao P."/>
            <person name="Ye M."/>
            <person name="Lei B."/>
            <person name="Liao W."/>
            <person name="Wang J."/>
            <person name="Ji L."/>
            <person name="Li Y."/>
            <person name="Guo B."/>
            <person name="Mustafa N.S."/>
            <person name="Li S."/>
            <person name="Yun Q."/>
            <person name="Keller S.R."/>
            <person name="Mao J."/>
            <person name="Zhang R."/>
            <person name="Strauss S.H."/>
        </authorList>
    </citation>
    <scope>NUCLEOTIDE SEQUENCE</scope>
    <source>
        <strain evidence="2">GM15</strain>
        <tissue evidence="2">Leaf</tissue>
    </source>
</reference>
<dbReference type="OrthoDB" id="1811928at2759"/>
<keyword evidence="3" id="KW-1185">Reference proteome</keyword>
<feature type="region of interest" description="Disordered" evidence="1">
    <location>
        <begin position="1"/>
        <end position="21"/>
    </location>
</feature>
<evidence type="ECO:0000256" key="1">
    <source>
        <dbReference type="SAM" id="MobiDB-lite"/>
    </source>
</evidence>